<dbReference type="SMART" id="SM00231">
    <property type="entry name" value="FA58C"/>
    <property type="match status" value="1"/>
</dbReference>
<dbReference type="CDD" id="cd11576">
    <property type="entry name" value="GH99_GH71_like_2"/>
    <property type="match status" value="1"/>
</dbReference>
<dbReference type="InterPro" id="IPR006311">
    <property type="entry name" value="TAT_signal"/>
</dbReference>
<gene>
    <name evidence="4" type="ORF">VA596_47945</name>
</gene>
<dbReference type="Gene3D" id="2.60.120.260">
    <property type="entry name" value="Galactose-binding domain-like"/>
    <property type="match status" value="1"/>
</dbReference>
<accession>A0ABU5RM11</accession>
<evidence type="ECO:0000259" key="3">
    <source>
        <dbReference type="PROSITE" id="PS50022"/>
    </source>
</evidence>
<evidence type="ECO:0000256" key="2">
    <source>
        <dbReference type="SAM" id="SignalP"/>
    </source>
</evidence>
<dbReference type="InterPro" id="IPR000421">
    <property type="entry name" value="FA58C"/>
</dbReference>
<keyword evidence="2" id="KW-0732">Signal</keyword>
<feature type="compositionally biased region" description="Polar residues" evidence="1">
    <location>
        <begin position="433"/>
        <end position="442"/>
    </location>
</feature>
<dbReference type="PROSITE" id="PS51318">
    <property type="entry name" value="TAT"/>
    <property type="match status" value="1"/>
</dbReference>
<dbReference type="PROSITE" id="PS50022">
    <property type="entry name" value="FA58C_3"/>
    <property type="match status" value="1"/>
</dbReference>
<evidence type="ECO:0000313" key="5">
    <source>
        <dbReference type="Proteomes" id="UP001304298"/>
    </source>
</evidence>
<dbReference type="Pfam" id="PF00754">
    <property type="entry name" value="F5_F8_type_C"/>
    <property type="match status" value="1"/>
</dbReference>
<comment type="caution">
    <text evidence="4">The sequence shown here is derived from an EMBL/GenBank/DDBJ whole genome shotgun (WGS) entry which is preliminary data.</text>
</comment>
<feature type="signal peptide" evidence="2">
    <location>
        <begin position="1"/>
        <end position="31"/>
    </location>
</feature>
<dbReference type="InterPro" id="IPR008979">
    <property type="entry name" value="Galactose-bd-like_sf"/>
</dbReference>
<keyword evidence="5" id="KW-1185">Reference proteome</keyword>
<sequence>MAISRRTFIGSAAAASAWGALSLAGAPGASGASGASAASPPGDVVGKITVGYQGWFACAGDGAPINGWWHWSQDWGRTPSPTNNVIKAWPDMREYTRTYQTAYSAFGNGQPATLFSSYDQQTVDTHFLWMQQNGCDTAALQRFNPNSSEGPTRDAMAAKVRSAAESHGRKFYIMYDATGWANMQAEMKADWTAKMSAHTASSAYARQNGKPVVCIWGFGYNDGNHPWDANTCLDVVNWFKGQGCYVIGGVPREWRTSDGGSRPGFGNVYRAFNMISPWMVGAVGDIAGADWMYQNLTVPDQADCTAHGIDYQPCVLPGDVSGRQRAHGDFMWRQFYNMVRAGAQGIYISMFDEYGEGNQIAKTAENASMTPAGSGLLALDEDGTACSSDYYLRLTADGGRMLKGQLALTATRPTPPTLTTGGSTDLARGRATAESSHTQNYGAGNAVDGNPDSYWESVNNAFPQWLQVDLGAATAVTRIVVAVPPSSAWGARTQTLALSGSADGSTFTTLVPATGYAFDPARGNSVTITVPAGSRRFLRLTCTGNTGWPAGQIARFEVYS</sequence>
<evidence type="ECO:0000256" key="1">
    <source>
        <dbReference type="SAM" id="MobiDB-lite"/>
    </source>
</evidence>
<dbReference type="RefSeq" id="WP_323337255.1">
    <property type="nucleotide sequence ID" value="NZ_JAYFSI010000022.1"/>
</dbReference>
<name>A0ABU5RM11_9PSEU</name>
<organism evidence="4 5">
    <name type="scientific">Amycolatopsis heterodermiae</name>
    <dbReference type="NCBI Taxonomy" id="3110235"/>
    <lineage>
        <taxon>Bacteria</taxon>
        <taxon>Bacillati</taxon>
        <taxon>Actinomycetota</taxon>
        <taxon>Actinomycetes</taxon>
        <taxon>Pseudonocardiales</taxon>
        <taxon>Pseudonocardiaceae</taxon>
        <taxon>Amycolatopsis</taxon>
    </lineage>
</organism>
<proteinExistence type="predicted"/>
<feature type="compositionally biased region" description="Low complexity" evidence="1">
    <location>
        <begin position="411"/>
        <end position="420"/>
    </location>
</feature>
<feature type="region of interest" description="Disordered" evidence="1">
    <location>
        <begin position="411"/>
        <end position="445"/>
    </location>
</feature>
<dbReference type="SUPFAM" id="SSF49785">
    <property type="entry name" value="Galactose-binding domain-like"/>
    <property type="match status" value="1"/>
</dbReference>
<evidence type="ECO:0000313" key="4">
    <source>
        <dbReference type="EMBL" id="MEA5367335.1"/>
    </source>
</evidence>
<dbReference type="EMBL" id="JAYFSI010000022">
    <property type="protein sequence ID" value="MEA5367335.1"/>
    <property type="molecule type" value="Genomic_DNA"/>
</dbReference>
<dbReference type="Proteomes" id="UP001304298">
    <property type="component" value="Unassembled WGS sequence"/>
</dbReference>
<feature type="chain" id="PRO_5046236908" evidence="2">
    <location>
        <begin position="32"/>
        <end position="560"/>
    </location>
</feature>
<dbReference type="Gene3D" id="3.20.20.80">
    <property type="entry name" value="Glycosidases"/>
    <property type="match status" value="1"/>
</dbReference>
<protein>
    <submittedName>
        <fullName evidence="4">Discoidin domain-containing protein</fullName>
    </submittedName>
</protein>
<reference evidence="4 5" key="1">
    <citation type="submission" date="2023-12" db="EMBL/GenBank/DDBJ databases">
        <title>Amycolatopsis sp. V23-08.</title>
        <authorList>
            <person name="Somphong A."/>
        </authorList>
    </citation>
    <scope>NUCLEOTIDE SEQUENCE [LARGE SCALE GENOMIC DNA]</scope>
    <source>
        <strain evidence="4 5">V23-08</strain>
    </source>
</reference>
<feature type="domain" description="F5/8 type C" evidence="3">
    <location>
        <begin position="410"/>
        <end position="560"/>
    </location>
</feature>